<accession>A0ABS0XTD5</accession>
<dbReference type="InterPro" id="IPR036709">
    <property type="entry name" value="Autotransporte_beta_dom_sf"/>
</dbReference>
<dbReference type="SUPFAM" id="SSF51126">
    <property type="entry name" value="Pectin lyase-like"/>
    <property type="match status" value="3"/>
</dbReference>
<comment type="caution">
    <text evidence="4">The sequence shown here is derived from an EMBL/GenBank/DDBJ whole genome shotgun (WGS) entry which is preliminary data.</text>
</comment>
<dbReference type="InterPro" id="IPR011050">
    <property type="entry name" value="Pectin_lyase_fold/virulence"/>
</dbReference>
<sequence>MKLLASTALIIGLQMGSSPVRAQTATQVVDGAGGKGFIVSGGVSSAANPTVIGQTATVGHADSATVYTNFNTEGAAGSGGGAGFGGVFFIDRGATLTLSNVSFSSNTTKGGEGGGAPVVSVAPQAFSLASATADGSSVQLFLPGLTATYTGGKVSVTGLTLKQSNPLLGVGSGLGVTGSALGATISTIGTDNDGNQQITFDQAYELPTSAIIEGTYQNTPGAAGFYVSGSFEASKILPGAVVYGSGIPAGTTVKTVTYNNDQTIKSFTLSDNSITSGNVAVVSAATFDVTRYSAKLPGSGSTLSDTITPTGPMAGFEVGMTVTGTGVPAGTIVTAIDADTGAITLSNQIDLSTVTSIKAASNPVLSNVGQAVVKLRSTSGMVVGQAISGQGIPAGTTITAINGDTITLSTTIGAAGLSAVQAGKMMVTLSPVASINTAARTVTLVAIDGLRVGQVLTGDAGIPDNAVITGINTATKTISYVIDPAVANLNKGGAMNGIVTTAASGANGGNGSAASSFNAILVDGEGSKGTNGYNARNGAGGTGGNGGVGGSGSNGIPFNTSITLDVLNSGLGMGEAIGEVAGALANFPPGVALAAALGVKVGLAATNLALSIANLTTWNIDLARGKVAFGGDGGSGGNGGNGDTFFGGGAGGAGGAGGSGALRITDGGEGGYGGDGGAGGFGAGGGSGGRGGAGGSGGQSLTGLDGTGGIAGFGGGAGSSADVGGGGGSGYGGALFVRNGGTLFVTGNALFDGNAALAGSSNNGGAAGGSAGSDLFMMKGSTVYLTPGASKTITFNGTIADDSAASIGSTSIASGAGADIHIGGGGLVQFNSANTYTGTTYLHGGTLQADDGTGINANSHILFAGASTIGSGSGLTTTDAGTLMTSGTMTRRVGTMPNQVSWTDTTGTAGGSGGFAATADGLTLNFGSLNGGRGQTLTWNAGGFVRTTDTLVFGSDAVEATGSVTMLNNINLNGLVGKVAVYDNAGGDGDRAVMSGAITNGQLLVNDARYAGSLYLTGQNGLTGITVQNGLVSTKLGDTAGRLMNASSGGYVAVNDGTLMLSGAEKLTTTNVARGGTLTAAGAIQATTVTNAGTIAFGSTANTGDIVNTGNLVLGGTAVAGNVANANDVAHGRTGTVLMNADMTAASLVNDGAWSMNGNLTTTGPTINNALIAVQGNRTLHTTGLSGSIDGVLALGGASTPATLTIDQSGNSTYQGVVTGAGSIAKTGAGTLTLTGASDFTGGLAINAGTLDTTGGGKLADTLHVAVAAGAGYVVGTADMVRSITNAGTLTGNADLAVATLTNSGTTQLNARLGASGTVTNTGSLVGMADVGVDSLVNNGTATLAARLGATGAVSNTGSLTVAGDTGVGSLANSGTAGFGHGLLASGAVTNSNQLAVGGDVGSGSFANTGTTTLAGRLATGEATNGGMLTIGGDADVASLSNGGTAQIGGAFASTGNVGNDGTLSFAGTSRTNGSFANTGIVDAAGLTIVDGQVTNARNASVTLRAQAAFGSLTNAGMVMADGALVIGGAYVQNAGTLTANDDVTTGSLSGLGGDIVLTGAHRMIVDQTVDGTYAGTIAGNGIVTKTGTATLTLAGAVDSIAPTALGIAQGQVTAANAGILNTALTVAVGTAGTLVVQGDQSIATLANDGTTTLAADLTTSGTTTNNGLFAVQGTRTLHTDGFQGSATGIVTLADAALTIDQSGASTYNGIVTGTGALAKTGAGTLTLTGASDFTGGLAVNAGTLDTTGGGTLADTLDVTVAQGAGYVVGTTDVVRSIANAGTLTANADLGVTTLVNDGTAQLNARFVATGAVANTGSLTAVGEAGVASMVNDGTARFADRLVATGAVANNGVLTVAGDTGVGSLANRGNAGFGQRLVSTGAITNSDRLTVGENVDAASLANTGAAQIGGAFTAPDNVTNGGTLTIGGDTTLASLASTGTTQVGGAFTATGNVSNDGALSVAGNAGVGSLANRGNAGFGQRLVSTGAITNSDRLTVGGNVDAASLANTGTARIGGAFAAPGNVTNGGTLVIGGNATIASLASTGTAQIGGSLAAAGNVSNDGTLSVAGDSRVGGTFANTGRVDALGRMVVGGAVGNARNAVLTLGAQTAFGSLSNAGTLTTASSLVVAGAVANAAGGTMSLAAGSGHAFASLTNAGTMTVDGGLAITGSYVQNAGTLTANANISTGSLSGAGGRIVLNGTNQLTVNQTIDGTYAGTIAGTGIVVKTGAATLTLDGAVDSFAPSALAIAQGQVTVTKAGILDNALQVAIAGPGTLALQADQTIRDLTGTGVLNIGSSNLTLATGGNFTGKVNGNGRILLASGSLNLDTATTTSGTFTVQADSTLNVGATSAITAQTLNVTRGKINLSGNATATTTNLTDGGILHLGNGLAPGAAGATMGTLTSVTTIINGGSSATGNGSITGTTLVGGASMGTVAPGNSPGVMTFGDLTYGNRAIAAMQIDGARGAGVTGGHDLVVVTGKLTLTGSSTLAIDKSLPASTYEIPLGTGIRIFQFAPGNVTGSFGSVTKTNFAQNIVFNVSNGTVLGLGSYTPQSFTAAVTSTQNQASALRSMFVTDNGGVTQYHGGNLLPTLTAALASGPDSVKAVFARWSPDAYAGIVDEMKVSVLDNLPAVGDYATLSPGRTSATGALHRDGIKGREVDGYARNRFRGTAYNLGFTHDLDFARINLSYGRSDGGFRGDNIDADVDGNQYGLAVSAPLTADQALRVTGRVVHGDYTSRGSRNVLGGTARFRAVDSAITALGGGVGYYTQSGRTSFGGTAEFLGLHQTVNRFTETGTAGLDLFALRRVSRDTGIGKVDVKLGHAFTPGITGFVKGDYVHEFGNGFTAIDADGVTDPISLRMTNAGLGRNRVNGGVGMQIDLTSRLQMNLDATAGTYQTYRLGGSIRLTF</sequence>
<gene>
    <name evidence="4" type="ORF">JAO74_16115</name>
</gene>
<feature type="domain" description="Autotransporter" evidence="3">
    <location>
        <begin position="2636"/>
        <end position="2907"/>
    </location>
</feature>
<keyword evidence="5" id="KW-1185">Reference proteome</keyword>
<organism evidence="4 5">
    <name type="scientific">Sphingomonas mollis</name>
    <dbReference type="NCBI Taxonomy" id="2795726"/>
    <lineage>
        <taxon>Bacteria</taxon>
        <taxon>Pseudomonadati</taxon>
        <taxon>Pseudomonadota</taxon>
        <taxon>Alphaproteobacteria</taxon>
        <taxon>Sphingomonadales</taxon>
        <taxon>Sphingomonadaceae</taxon>
        <taxon>Sphingomonas</taxon>
    </lineage>
</organism>
<dbReference type="InterPro" id="IPR012332">
    <property type="entry name" value="Autotransporter_pectin_lyase_C"/>
</dbReference>
<evidence type="ECO:0000259" key="3">
    <source>
        <dbReference type="PROSITE" id="PS51208"/>
    </source>
</evidence>
<proteinExistence type="predicted"/>
<dbReference type="SMART" id="SM00869">
    <property type="entry name" value="Autotransporter"/>
    <property type="match status" value="1"/>
</dbReference>
<reference evidence="5" key="1">
    <citation type="submission" date="2020-12" db="EMBL/GenBank/DDBJ databases">
        <title>Hymenobacter sp.</title>
        <authorList>
            <person name="Kim M.K."/>
        </authorList>
    </citation>
    <scope>NUCLEOTIDE SEQUENCE [LARGE SCALE GENOMIC DNA]</scope>
    <source>
        <strain evidence="5">BT553</strain>
    </source>
</reference>
<evidence type="ECO:0000313" key="5">
    <source>
        <dbReference type="Proteomes" id="UP000640426"/>
    </source>
</evidence>
<dbReference type="InterPro" id="IPR005546">
    <property type="entry name" value="Autotransporte_beta"/>
</dbReference>
<name>A0ABS0XTD5_9SPHN</name>
<dbReference type="InterPro" id="IPR013425">
    <property type="entry name" value="Autotrns_rpt"/>
</dbReference>
<dbReference type="SUPFAM" id="SSF103515">
    <property type="entry name" value="Autotransporter"/>
    <property type="match status" value="1"/>
</dbReference>
<dbReference type="PROSITE" id="PS51208">
    <property type="entry name" value="AUTOTRANSPORTER"/>
    <property type="match status" value="1"/>
</dbReference>
<keyword evidence="1 2" id="KW-0732">Signal</keyword>
<dbReference type="EMBL" id="JAELXS010000010">
    <property type="protein sequence ID" value="MBJ6123313.1"/>
    <property type="molecule type" value="Genomic_DNA"/>
</dbReference>
<feature type="chain" id="PRO_5046109385" evidence="2">
    <location>
        <begin position="23"/>
        <end position="2907"/>
    </location>
</feature>
<dbReference type="Proteomes" id="UP000640426">
    <property type="component" value="Unassembled WGS sequence"/>
</dbReference>
<dbReference type="NCBIfam" id="TIGR02601">
    <property type="entry name" value="autotrns_rpt"/>
    <property type="match status" value="3"/>
</dbReference>
<evidence type="ECO:0000313" key="4">
    <source>
        <dbReference type="EMBL" id="MBJ6123313.1"/>
    </source>
</evidence>
<dbReference type="Gene3D" id="2.160.20.20">
    <property type="match status" value="1"/>
</dbReference>
<evidence type="ECO:0000256" key="2">
    <source>
        <dbReference type="SAM" id="SignalP"/>
    </source>
</evidence>
<feature type="signal peptide" evidence="2">
    <location>
        <begin position="1"/>
        <end position="22"/>
    </location>
</feature>
<evidence type="ECO:0000256" key="1">
    <source>
        <dbReference type="ARBA" id="ARBA00022729"/>
    </source>
</evidence>
<dbReference type="Pfam" id="PF12951">
    <property type="entry name" value="PATR"/>
    <property type="match status" value="3"/>
</dbReference>
<protein>
    <submittedName>
        <fullName evidence="4">Autotransporter-associated beta strand repeat-containing protein</fullName>
    </submittedName>
</protein>